<accession>A0A9D4KIZ3</accession>
<protein>
    <submittedName>
        <fullName evidence="1">Uncharacterized protein</fullName>
    </submittedName>
</protein>
<dbReference type="Proteomes" id="UP000828390">
    <property type="component" value="Unassembled WGS sequence"/>
</dbReference>
<dbReference type="AlphaFoldDB" id="A0A9D4KIZ3"/>
<proteinExistence type="predicted"/>
<gene>
    <name evidence="1" type="ORF">DPMN_113935</name>
</gene>
<reference evidence="1" key="1">
    <citation type="journal article" date="2019" name="bioRxiv">
        <title>The Genome of the Zebra Mussel, Dreissena polymorpha: A Resource for Invasive Species Research.</title>
        <authorList>
            <person name="McCartney M.A."/>
            <person name="Auch B."/>
            <person name="Kono T."/>
            <person name="Mallez S."/>
            <person name="Zhang Y."/>
            <person name="Obille A."/>
            <person name="Becker A."/>
            <person name="Abrahante J.E."/>
            <person name="Garbe J."/>
            <person name="Badalamenti J.P."/>
            <person name="Herman A."/>
            <person name="Mangelson H."/>
            <person name="Liachko I."/>
            <person name="Sullivan S."/>
            <person name="Sone E.D."/>
            <person name="Koren S."/>
            <person name="Silverstein K.A.T."/>
            <person name="Beckman K.B."/>
            <person name="Gohl D.M."/>
        </authorList>
    </citation>
    <scope>NUCLEOTIDE SEQUENCE</scope>
    <source>
        <strain evidence="1">Duluth1</strain>
        <tissue evidence="1">Whole animal</tissue>
    </source>
</reference>
<evidence type="ECO:0000313" key="1">
    <source>
        <dbReference type="EMBL" id="KAH3840486.1"/>
    </source>
</evidence>
<name>A0A9D4KIZ3_DREPO</name>
<evidence type="ECO:0000313" key="2">
    <source>
        <dbReference type="Proteomes" id="UP000828390"/>
    </source>
</evidence>
<sequence>MVKFQLPEIGQTCSSVLETRAARGSYRWNNQHIDRYTLLPVRDQIVCSCLQVQNPIFLVAEGCQLNGLRSISLHFKFTHKRFGDEQILCSFIEQYACVGVYLTTVDRTNCCLQKNAMFMSLC</sequence>
<organism evidence="1 2">
    <name type="scientific">Dreissena polymorpha</name>
    <name type="common">Zebra mussel</name>
    <name type="synonym">Mytilus polymorpha</name>
    <dbReference type="NCBI Taxonomy" id="45954"/>
    <lineage>
        <taxon>Eukaryota</taxon>
        <taxon>Metazoa</taxon>
        <taxon>Spiralia</taxon>
        <taxon>Lophotrochozoa</taxon>
        <taxon>Mollusca</taxon>
        <taxon>Bivalvia</taxon>
        <taxon>Autobranchia</taxon>
        <taxon>Heteroconchia</taxon>
        <taxon>Euheterodonta</taxon>
        <taxon>Imparidentia</taxon>
        <taxon>Neoheterodontei</taxon>
        <taxon>Myida</taxon>
        <taxon>Dreissenoidea</taxon>
        <taxon>Dreissenidae</taxon>
        <taxon>Dreissena</taxon>
    </lineage>
</organism>
<reference evidence="1" key="2">
    <citation type="submission" date="2020-11" db="EMBL/GenBank/DDBJ databases">
        <authorList>
            <person name="McCartney M.A."/>
            <person name="Auch B."/>
            <person name="Kono T."/>
            <person name="Mallez S."/>
            <person name="Becker A."/>
            <person name="Gohl D.M."/>
            <person name="Silverstein K.A.T."/>
            <person name="Koren S."/>
            <person name="Bechman K.B."/>
            <person name="Herman A."/>
            <person name="Abrahante J.E."/>
            <person name="Garbe J."/>
        </authorList>
    </citation>
    <scope>NUCLEOTIDE SEQUENCE</scope>
    <source>
        <strain evidence="1">Duluth1</strain>
        <tissue evidence="1">Whole animal</tissue>
    </source>
</reference>
<comment type="caution">
    <text evidence="1">The sequence shown here is derived from an EMBL/GenBank/DDBJ whole genome shotgun (WGS) entry which is preliminary data.</text>
</comment>
<dbReference type="EMBL" id="JAIWYP010000004">
    <property type="protein sequence ID" value="KAH3840486.1"/>
    <property type="molecule type" value="Genomic_DNA"/>
</dbReference>
<keyword evidence="2" id="KW-1185">Reference proteome</keyword>